<dbReference type="Pfam" id="PF02837">
    <property type="entry name" value="Glyco_hydro_2_N"/>
    <property type="match status" value="1"/>
</dbReference>
<dbReference type="PROSITE" id="PS00719">
    <property type="entry name" value="GLYCOSYL_HYDROL_F2_1"/>
    <property type="match status" value="1"/>
</dbReference>
<dbReference type="EMBL" id="JAHSPG010000018">
    <property type="protein sequence ID" value="MBV4360623.1"/>
    <property type="molecule type" value="Genomic_DNA"/>
</dbReference>
<evidence type="ECO:0000256" key="1">
    <source>
        <dbReference type="ARBA" id="ARBA00007401"/>
    </source>
</evidence>
<dbReference type="Proteomes" id="UP000812270">
    <property type="component" value="Unassembled WGS sequence"/>
</dbReference>
<keyword evidence="3 4" id="KW-0326">Glycosidase</keyword>
<evidence type="ECO:0000256" key="4">
    <source>
        <dbReference type="RuleBase" id="RU361154"/>
    </source>
</evidence>
<dbReference type="AlphaFoldDB" id="A0A9E2SCL6"/>
<organism evidence="6 7">
    <name type="scientific">Pinibacter aurantiacus</name>
    <dbReference type="NCBI Taxonomy" id="2851599"/>
    <lineage>
        <taxon>Bacteria</taxon>
        <taxon>Pseudomonadati</taxon>
        <taxon>Bacteroidota</taxon>
        <taxon>Chitinophagia</taxon>
        <taxon>Chitinophagales</taxon>
        <taxon>Chitinophagaceae</taxon>
        <taxon>Pinibacter</taxon>
    </lineage>
</organism>
<protein>
    <submittedName>
        <fullName evidence="6">Discoidin domain-containing protein</fullName>
    </submittedName>
</protein>
<evidence type="ECO:0000313" key="6">
    <source>
        <dbReference type="EMBL" id="MBV4360623.1"/>
    </source>
</evidence>
<comment type="caution">
    <text evidence="6">The sequence shown here is derived from an EMBL/GenBank/DDBJ whole genome shotgun (WGS) entry which is preliminary data.</text>
</comment>
<evidence type="ECO:0000313" key="7">
    <source>
        <dbReference type="Proteomes" id="UP000812270"/>
    </source>
</evidence>
<feature type="domain" description="F5/8 type C" evidence="5">
    <location>
        <begin position="866"/>
        <end position="1008"/>
    </location>
</feature>
<dbReference type="PROSITE" id="PS50022">
    <property type="entry name" value="FA58C_3"/>
    <property type="match status" value="1"/>
</dbReference>
<dbReference type="GO" id="GO:0004553">
    <property type="term" value="F:hydrolase activity, hydrolyzing O-glycosyl compounds"/>
    <property type="evidence" value="ECO:0007669"/>
    <property type="project" value="InterPro"/>
</dbReference>
<dbReference type="InterPro" id="IPR006102">
    <property type="entry name" value="Ig-like_GH2"/>
</dbReference>
<dbReference type="Pfam" id="PF18565">
    <property type="entry name" value="Glyco_hydro2_C5"/>
    <property type="match status" value="1"/>
</dbReference>
<evidence type="ECO:0000256" key="3">
    <source>
        <dbReference type="ARBA" id="ARBA00023295"/>
    </source>
</evidence>
<dbReference type="GO" id="GO:0005975">
    <property type="term" value="P:carbohydrate metabolic process"/>
    <property type="evidence" value="ECO:0007669"/>
    <property type="project" value="InterPro"/>
</dbReference>
<dbReference type="InterPro" id="IPR006104">
    <property type="entry name" value="Glyco_hydro_2_N"/>
</dbReference>
<dbReference type="InterPro" id="IPR032311">
    <property type="entry name" value="DUF4982"/>
</dbReference>
<dbReference type="RefSeq" id="WP_217795178.1">
    <property type="nucleotide sequence ID" value="NZ_JAHSPG010000018.1"/>
</dbReference>
<dbReference type="InterPro" id="IPR006103">
    <property type="entry name" value="Glyco_hydro_2_cat"/>
</dbReference>
<evidence type="ECO:0000259" key="5">
    <source>
        <dbReference type="PROSITE" id="PS50022"/>
    </source>
</evidence>
<name>A0A9E2SCL6_9BACT</name>
<proteinExistence type="inferred from homology"/>
<dbReference type="PANTHER" id="PTHR42732">
    <property type="entry name" value="BETA-GALACTOSIDASE"/>
    <property type="match status" value="1"/>
</dbReference>
<accession>A0A9E2SCL6</accession>
<dbReference type="Pfam" id="PF02836">
    <property type="entry name" value="Glyco_hydro_2_C"/>
    <property type="match status" value="1"/>
</dbReference>
<gene>
    <name evidence="6" type="ORF">KTO63_25890</name>
</gene>
<comment type="similarity">
    <text evidence="1 4">Belongs to the glycosyl hydrolase 2 family.</text>
</comment>
<reference evidence="6" key="1">
    <citation type="submission" date="2021-06" db="EMBL/GenBank/DDBJ databases">
        <authorList>
            <person name="Huq M.A."/>
        </authorList>
    </citation>
    <scope>NUCLEOTIDE SEQUENCE</scope>
    <source>
        <strain evidence="6">MAH-26</strain>
    </source>
</reference>
<dbReference type="InterPro" id="IPR040605">
    <property type="entry name" value="Glyco_hydro2_dom5"/>
</dbReference>
<evidence type="ECO:0000256" key="2">
    <source>
        <dbReference type="ARBA" id="ARBA00022801"/>
    </source>
</evidence>
<dbReference type="InterPro" id="IPR000421">
    <property type="entry name" value="FA58C"/>
</dbReference>
<dbReference type="PANTHER" id="PTHR42732:SF1">
    <property type="entry name" value="BETA-MANNOSIDASE"/>
    <property type="match status" value="1"/>
</dbReference>
<dbReference type="Pfam" id="PF00703">
    <property type="entry name" value="Glyco_hydro_2"/>
    <property type="match status" value="1"/>
</dbReference>
<dbReference type="Pfam" id="PF00754">
    <property type="entry name" value="F5_F8_type_C"/>
    <property type="match status" value="1"/>
</dbReference>
<sequence>MRHISREALIRARAVVRVFTNRKNAWFVKTRTLALAGALCVLSFSFAVGQVNTTDAKKDTATRTVLNFNTHWAFYRNDLPHAEAVDYNDKDWYAVTVPHVMRLEKKHNGGNQVYQGVGWYRKYFKVPSSFKNKRLTICFDGVQMNCDVFLNGEKLCTHNGGYMGFVVDITNKVKFDRDNVLAVRVSNLNDPQTPPGKPQEKLDFNYYGGIYRDVKLVATNKLYISDPLEANKVAGGGLFVTYPKVTKQLAEVNIKTHVVNDFGTPQQVKLVTIIKDKNNKEVAKSIVSNTVQHEQEFVQTISMNNPSLWHPDHPYLYHIVSKVYVDNKLVDDKITNIGVRTISFTSPSGKADGFYINGEKLYLRGANRHQCYQTIGDAASNSMQYRDALQIKRGGFNAVRAAHYPQSPAFLNACDELGLMVIECEPGWQFFSKDSVFTNRTFRDIREMIRRDRNRPSVFLWETSLNESPTPATWAKQAVAIAHEEMPNNQMFTADDFFANGSKCYDVCYKVINEDGSDPMPQMPVITREWGDTWIADPAKENGLRASRIYTEKGLINQCILRQNALNGTMLEEEGGYWDHAKLDANDRMSGYFLWSFNDVTRGSDPITAFCGVVDADRYEKFGYYQLKAMQSARNANYGPMVFVASFNNHPDIDTSIIVFSNCDKVKLYRNKHFIKEISREENGATAPFIASKGGSPYFRFDLKTYEAGELKAEGWMDGKCVAVHTIATPGVADHLEIVLDSSGIKPVADAVDMIPFHVKICDKNGTVVSNSQPFNTYSIHLAVSGAGSLIGADIARVEAAIQHTEGGIGYGIIRTTNNAGNITITTTSDNLKPTKRVITTIKSNEQFVLDGKHYAWKTEKENSAVSVQRNGEEKEKLIKLTPSMLKLNDDKLSAGIEKIIDGNYSTVWIDESKITPVELTIDLEKQHSIKGCKIVWGKDSDWYTYSLQVSTDGKEWQTEVDSMKSSGQEYKPVLFKHHSLKYVRLLVTSVQSPQSKIAIKEFELLAN</sequence>
<dbReference type="InterPro" id="IPR023230">
    <property type="entry name" value="Glyco_hydro_2_CS"/>
</dbReference>
<dbReference type="InterPro" id="IPR051913">
    <property type="entry name" value="GH2_Domain-Containing"/>
</dbReference>
<keyword evidence="7" id="KW-1185">Reference proteome</keyword>
<dbReference type="Pfam" id="PF16355">
    <property type="entry name" value="DUF4982"/>
    <property type="match status" value="1"/>
</dbReference>
<keyword evidence="2 4" id="KW-0378">Hydrolase</keyword>